<reference evidence="1 2" key="1">
    <citation type="journal article" date="2015" name="Genome Biol. Evol.">
        <title>Functionally Structured Genomes in Lactobacillus kunkeei Colonizing the Honey Crop and Food Products of Honeybees and Stingless Bees.</title>
        <authorList>
            <person name="Tamarit D."/>
            <person name="Ellegaard K.M."/>
            <person name="Wikander J."/>
            <person name="Olofsson T."/>
            <person name="Vasquez A."/>
            <person name="Andersson S.G."/>
        </authorList>
    </citation>
    <scope>NUCLEOTIDE SEQUENCE [LARGE SCALE GENOMIC DNA]</scope>
    <source>
        <strain evidence="1 2">LAko</strain>
    </source>
</reference>
<accession>A0A0M9DC59</accession>
<dbReference type="AlphaFoldDB" id="A0A0M9DC59"/>
<proteinExistence type="predicted"/>
<dbReference type="Pfam" id="PF18845">
    <property type="entry name" value="baeRF_family3"/>
    <property type="match status" value="1"/>
</dbReference>
<gene>
    <name evidence="1" type="ORF">RZ71_04360</name>
</gene>
<sequence>MTSTIELRNTLTLDYEVGPFISLIVSFNEISNKNDYLNLIETVKEEFIQKHDENIWPRYERKLRRFNFDRAKHIGNGSGVALYVSFKAIHSFDLTQPVKTQISIDDTMNVAQLIKEIESQLHYRVLILRDNDFKLLRVDNGHFSILNLVNKPIPVLVNNDKNKYFMLVKEYLSDLFDDDDYLQTVVVASEENRKLFNELADQKTFAKDIVSKVDMDDLGPDKISEMIDELNQQFFDKLANDNKIKYEKASDHRLVATDLRDIISNALSGKIDTLYISEESYNKTLNDLAITTIGFAGNVLLLPKSQMPMNLDYAAITLKF</sequence>
<evidence type="ECO:0000313" key="1">
    <source>
        <dbReference type="EMBL" id="KOY76003.1"/>
    </source>
</evidence>
<dbReference type="PATRIC" id="fig|148814.8.peg.1362"/>
<organism evidence="1 2">
    <name type="scientific">Apilactobacillus kunkeei</name>
    <dbReference type="NCBI Taxonomy" id="148814"/>
    <lineage>
        <taxon>Bacteria</taxon>
        <taxon>Bacillati</taxon>
        <taxon>Bacillota</taxon>
        <taxon>Bacilli</taxon>
        <taxon>Lactobacillales</taxon>
        <taxon>Lactobacillaceae</taxon>
        <taxon>Apilactobacillus</taxon>
    </lineage>
</organism>
<comment type="caution">
    <text evidence="1">The sequence shown here is derived from an EMBL/GenBank/DDBJ whole genome shotgun (WGS) entry which is preliminary data.</text>
</comment>
<dbReference type="EMBL" id="JXCY01000007">
    <property type="protein sequence ID" value="KOY76003.1"/>
    <property type="molecule type" value="Genomic_DNA"/>
</dbReference>
<evidence type="ECO:0000313" key="2">
    <source>
        <dbReference type="Proteomes" id="UP000037778"/>
    </source>
</evidence>
<protein>
    <submittedName>
        <fullName evidence="1">Uncharacterized protein</fullName>
    </submittedName>
</protein>
<dbReference type="Proteomes" id="UP000037778">
    <property type="component" value="Unassembled WGS sequence"/>
</dbReference>
<keyword evidence="2" id="KW-1185">Reference proteome</keyword>
<dbReference type="RefSeq" id="WP_053792219.1">
    <property type="nucleotide sequence ID" value="NZ_JXCY01000007.1"/>
</dbReference>
<dbReference type="InterPro" id="IPR041289">
    <property type="entry name" value="Bact_RF_family3"/>
</dbReference>
<name>A0A0M9DC59_9LACO</name>